<dbReference type="PIRSF" id="PIRSF028757">
    <property type="entry name" value="LD-carboxypeptidase"/>
    <property type="match status" value="1"/>
</dbReference>
<accession>A0ABS6E7Z9</accession>
<dbReference type="Pfam" id="PF17676">
    <property type="entry name" value="Peptidase_S66C"/>
    <property type="match status" value="1"/>
</dbReference>
<dbReference type="PANTHER" id="PTHR30237">
    <property type="entry name" value="MURAMOYLTETRAPEPTIDE CARBOXYPEPTIDASE"/>
    <property type="match status" value="1"/>
</dbReference>
<dbReference type="EMBL" id="JAHLPM010000011">
    <property type="protein sequence ID" value="MBU5439034.1"/>
    <property type="molecule type" value="Genomic_DNA"/>
</dbReference>
<name>A0ABS6E7Z9_9FIRM</name>
<evidence type="ECO:0000313" key="3">
    <source>
        <dbReference type="EMBL" id="MBU5439034.1"/>
    </source>
</evidence>
<dbReference type="Proteomes" id="UP000749471">
    <property type="component" value="Unassembled WGS sequence"/>
</dbReference>
<dbReference type="InterPro" id="IPR003507">
    <property type="entry name" value="S66_fam"/>
</dbReference>
<dbReference type="InterPro" id="IPR040921">
    <property type="entry name" value="Peptidase_S66C"/>
</dbReference>
<dbReference type="Pfam" id="PF02016">
    <property type="entry name" value="Peptidase_S66"/>
    <property type="match status" value="1"/>
</dbReference>
<reference evidence="3 4" key="1">
    <citation type="submission" date="2021-06" db="EMBL/GenBank/DDBJ databases">
        <authorList>
            <person name="Sun Q."/>
            <person name="Li D."/>
        </authorList>
    </citation>
    <scope>NUCLEOTIDE SEQUENCE [LARGE SCALE GENOMIC DNA]</scope>
    <source>
        <strain evidence="3 4">MSJ-40</strain>
    </source>
</reference>
<dbReference type="InterPro" id="IPR040449">
    <property type="entry name" value="Peptidase_S66_N"/>
</dbReference>
<evidence type="ECO:0000313" key="4">
    <source>
        <dbReference type="Proteomes" id="UP000749471"/>
    </source>
</evidence>
<dbReference type="RefSeq" id="WP_216520655.1">
    <property type="nucleotide sequence ID" value="NZ_JAHLPM010000011.1"/>
</dbReference>
<sequence>MNKVRRLKENSKIAIISPSNGLPFLFPENYELGIKNLKEIFNLDIVEMPTARMSPEELYKSPEKRAKDINEAFKDNSIDGIITSIGGYESVRILEYLDLDLILNNPKFIMGFSDATTFLSYLNYKGMITFYGPSIMAGFAQLQHLPVESIEHIKSIMFEENYPYKYNSYPMYTNGYKDWNNKDTIGECTEFCSNEDGYMFLQGDKITEGLLWGGCIEVLEFLKGTKYWPDEKFWNDKILFFETSEEKPSPQNVGYMLRNYGTQGILNKVKGILFGRPKDYNEEEKNELNKIVFNIVNFEFGVKDVPIIMNVDSGHTDPKIILPLGGRMKIDSRKREIYLMESPFI</sequence>
<evidence type="ECO:0000259" key="2">
    <source>
        <dbReference type="Pfam" id="PF17676"/>
    </source>
</evidence>
<evidence type="ECO:0000259" key="1">
    <source>
        <dbReference type="Pfam" id="PF02016"/>
    </source>
</evidence>
<dbReference type="PANTHER" id="PTHR30237:SF4">
    <property type="entry name" value="LD-CARBOXYPEPTIDASE C-TERMINAL DOMAIN-CONTAINING PROTEIN"/>
    <property type="match status" value="1"/>
</dbReference>
<gene>
    <name evidence="3" type="ORF">KQI42_13485</name>
</gene>
<protein>
    <submittedName>
        <fullName evidence="3">LD-carboxypeptidase</fullName>
    </submittedName>
</protein>
<keyword evidence="4" id="KW-1185">Reference proteome</keyword>
<comment type="caution">
    <text evidence="3">The sequence shown here is derived from an EMBL/GenBank/DDBJ whole genome shotgun (WGS) entry which is preliminary data.</text>
</comment>
<feature type="domain" description="LD-carboxypeptidase N-terminal" evidence="1">
    <location>
        <begin position="13"/>
        <end position="132"/>
    </location>
</feature>
<feature type="domain" description="LD-carboxypeptidase C-terminal" evidence="2">
    <location>
        <begin position="208"/>
        <end position="330"/>
    </location>
</feature>
<organism evidence="3 4">
    <name type="scientific">Tissierella simiarum</name>
    <dbReference type="NCBI Taxonomy" id="2841534"/>
    <lineage>
        <taxon>Bacteria</taxon>
        <taxon>Bacillati</taxon>
        <taxon>Bacillota</taxon>
        <taxon>Tissierellia</taxon>
        <taxon>Tissierellales</taxon>
        <taxon>Tissierellaceae</taxon>
        <taxon>Tissierella</taxon>
    </lineage>
</organism>
<dbReference type="CDD" id="cd07062">
    <property type="entry name" value="Peptidase_S66_mccF_like"/>
    <property type="match status" value="1"/>
</dbReference>
<proteinExistence type="predicted"/>